<dbReference type="PROSITE" id="PS00028">
    <property type="entry name" value="ZINC_FINGER_C2H2_1"/>
    <property type="match status" value="3"/>
</dbReference>
<reference evidence="10" key="1">
    <citation type="submission" date="2021-01" db="UniProtKB">
        <authorList>
            <consortium name="EnsemblMetazoa"/>
        </authorList>
    </citation>
    <scope>IDENTIFICATION</scope>
</reference>
<evidence type="ECO:0000256" key="5">
    <source>
        <dbReference type="ARBA" id="ARBA00022833"/>
    </source>
</evidence>
<dbReference type="SMART" id="SM00355">
    <property type="entry name" value="ZnF_C2H2"/>
    <property type="match status" value="3"/>
</dbReference>
<dbReference type="FunFam" id="3.30.160.60:FF:000018">
    <property type="entry name" value="Krueppel-like factor 15"/>
    <property type="match status" value="1"/>
</dbReference>
<sequence>MIMERHNFRYNRYDTGQYTNMNTVKRSEVPDLEAVNSLLSLCKRSFKPSENGRSIKTNVISSVSRSTLQYFDESSNGEAPNSPVNVEQDFHHQQNINTNNLYPSPQRLYSSSSSTTSSVYSASEISERSPPSPPSPTIPPLIQHQPSPPHQQPKIKCPTPPQPMEEEDIKPNPEALNSMIDVESFKTLQKLHNIPTVSSIEELQKYQKLGVPALLLFYPQKNTTDSTTKEEDKNKLKTPEDLFKNTKKIPVLNVSGDVIKIEPKSPKETTKTTTTANEDTRERIHVCPYQNCDKTYFKNSHLKTHIRSHTGEKPFKCVWPDCDRSFARSDELARHKRSHTGERKFECPLCSRKFMRSDHLTKHAKRHMQAKKIPGWQREINKLNEMASVTYQYPSIISEQTMSRNKMQIE</sequence>
<feature type="compositionally biased region" description="Pro residues" evidence="8">
    <location>
        <begin position="130"/>
        <end position="139"/>
    </location>
</feature>
<dbReference type="EnsemblMetazoa" id="CLYHEMT011665.1">
    <property type="protein sequence ID" value="CLYHEMP011665.1"/>
    <property type="gene ID" value="CLYHEMG011665"/>
</dbReference>
<feature type="domain" description="C2H2-type" evidence="9">
    <location>
        <begin position="315"/>
        <end position="344"/>
    </location>
</feature>
<feature type="domain" description="C2H2-type" evidence="9">
    <location>
        <begin position="285"/>
        <end position="314"/>
    </location>
</feature>
<dbReference type="PROSITE" id="PS50157">
    <property type="entry name" value="ZINC_FINGER_C2H2_2"/>
    <property type="match status" value="3"/>
</dbReference>
<comment type="subcellular location">
    <subcellularLocation>
        <location evidence="1">Nucleus</location>
    </subcellularLocation>
</comment>
<dbReference type="PANTHER" id="PTHR23235">
    <property type="entry name" value="KRUEPPEL-LIKE TRANSCRIPTION FACTOR"/>
    <property type="match status" value="1"/>
</dbReference>
<dbReference type="PANTHER" id="PTHR23235:SF164">
    <property type="entry name" value="C2H2-TYPE DOMAIN-CONTAINING PROTEIN"/>
    <property type="match status" value="1"/>
</dbReference>
<dbReference type="FunFam" id="3.30.160.60:FF:000926">
    <property type="entry name" value="Kruppel like factor 13"/>
    <property type="match status" value="1"/>
</dbReference>
<keyword evidence="5" id="KW-0862">Zinc</keyword>
<dbReference type="GO" id="GO:0008270">
    <property type="term" value="F:zinc ion binding"/>
    <property type="evidence" value="ECO:0007669"/>
    <property type="project" value="UniProtKB-KW"/>
</dbReference>
<keyword evidence="11" id="KW-1185">Reference proteome</keyword>
<keyword evidence="4 7" id="KW-0863">Zinc-finger</keyword>
<keyword evidence="3" id="KW-0677">Repeat</keyword>
<evidence type="ECO:0000256" key="1">
    <source>
        <dbReference type="ARBA" id="ARBA00004123"/>
    </source>
</evidence>
<evidence type="ECO:0000256" key="2">
    <source>
        <dbReference type="ARBA" id="ARBA00022723"/>
    </source>
</evidence>
<dbReference type="Pfam" id="PF00096">
    <property type="entry name" value="zf-C2H2"/>
    <property type="match status" value="3"/>
</dbReference>
<dbReference type="GO" id="GO:0005634">
    <property type="term" value="C:nucleus"/>
    <property type="evidence" value="ECO:0007669"/>
    <property type="project" value="UniProtKB-SubCell"/>
</dbReference>
<dbReference type="SUPFAM" id="SSF57667">
    <property type="entry name" value="beta-beta-alpha zinc fingers"/>
    <property type="match status" value="1"/>
</dbReference>
<dbReference type="RefSeq" id="XP_066931505.1">
    <property type="nucleotide sequence ID" value="XM_067075404.1"/>
</dbReference>
<evidence type="ECO:0000256" key="4">
    <source>
        <dbReference type="ARBA" id="ARBA00022771"/>
    </source>
</evidence>
<evidence type="ECO:0000259" key="9">
    <source>
        <dbReference type="PROSITE" id="PS50157"/>
    </source>
</evidence>
<dbReference type="OrthoDB" id="6365676at2759"/>
<dbReference type="GO" id="GO:0000981">
    <property type="term" value="F:DNA-binding transcription factor activity, RNA polymerase II-specific"/>
    <property type="evidence" value="ECO:0007669"/>
    <property type="project" value="TreeGrafter"/>
</dbReference>
<dbReference type="InterPro" id="IPR013087">
    <property type="entry name" value="Znf_C2H2_type"/>
</dbReference>
<evidence type="ECO:0000313" key="11">
    <source>
        <dbReference type="Proteomes" id="UP000594262"/>
    </source>
</evidence>
<dbReference type="AlphaFoldDB" id="A0A7M5ULH3"/>
<accession>A0A7M5ULH3</accession>
<protein>
    <recommendedName>
        <fullName evidence="9">C2H2-type domain-containing protein</fullName>
    </recommendedName>
</protein>
<evidence type="ECO:0000256" key="3">
    <source>
        <dbReference type="ARBA" id="ARBA00022737"/>
    </source>
</evidence>
<evidence type="ECO:0000256" key="8">
    <source>
        <dbReference type="SAM" id="MobiDB-lite"/>
    </source>
</evidence>
<dbReference type="GeneID" id="136819194"/>
<proteinExistence type="predicted"/>
<evidence type="ECO:0000256" key="7">
    <source>
        <dbReference type="PROSITE-ProRule" id="PRU00042"/>
    </source>
</evidence>
<feature type="region of interest" description="Disordered" evidence="8">
    <location>
        <begin position="96"/>
        <end position="168"/>
    </location>
</feature>
<name>A0A7M5ULH3_9CNID</name>
<feature type="domain" description="C2H2-type" evidence="9">
    <location>
        <begin position="345"/>
        <end position="372"/>
    </location>
</feature>
<feature type="compositionally biased region" description="Low complexity" evidence="8">
    <location>
        <begin position="103"/>
        <end position="124"/>
    </location>
</feature>
<dbReference type="InterPro" id="IPR036236">
    <property type="entry name" value="Znf_C2H2_sf"/>
</dbReference>
<evidence type="ECO:0000313" key="10">
    <source>
        <dbReference type="EnsemblMetazoa" id="CLYHEMP011665.1"/>
    </source>
</evidence>
<dbReference type="Gene3D" id="3.30.160.60">
    <property type="entry name" value="Classic Zinc Finger"/>
    <property type="match status" value="3"/>
</dbReference>
<keyword evidence="6" id="KW-0539">Nucleus</keyword>
<dbReference type="GO" id="GO:0000978">
    <property type="term" value="F:RNA polymerase II cis-regulatory region sequence-specific DNA binding"/>
    <property type="evidence" value="ECO:0007669"/>
    <property type="project" value="TreeGrafter"/>
</dbReference>
<dbReference type="Proteomes" id="UP000594262">
    <property type="component" value="Unplaced"/>
</dbReference>
<evidence type="ECO:0000256" key="6">
    <source>
        <dbReference type="ARBA" id="ARBA00023242"/>
    </source>
</evidence>
<keyword evidence="2" id="KW-0479">Metal-binding</keyword>
<organism evidence="10 11">
    <name type="scientific">Clytia hemisphaerica</name>
    <dbReference type="NCBI Taxonomy" id="252671"/>
    <lineage>
        <taxon>Eukaryota</taxon>
        <taxon>Metazoa</taxon>
        <taxon>Cnidaria</taxon>
        <taxon>Hydrozoa</taxon>
        <taxon>Hydroidolina</taxon>
        <taxon>Leptothecata</taxon>
        <taxon>Obeliida</taxon>
        <taxon>Clytiidae</taxon>
        <taxon>Clytia</taxon>
    </lineage>
</organism>
<dbReference type="FunFam" id="3.30.160.60:FF:000072">
    <property type="entry name" value="zinc finger protein 143 isoform X1"/>
    <property type="match status" value="1"/>
</dbReference>